<accession>A0AA48GWB4</accession>
<dbReference type="InterPro" id="IPR001610">
    <property type="entry name" value="PAC"/>
</dbReference>
<evidence type="ECO:0008006" key="6">
    <source>
        <dbReference type="Google" id="ProtNLM"/>
    </source>
</evidence>
<dbReference type="SUPFAM" id="SSF55073">
    <property type="entry name" value="Nucleotide cyclase"/>
    <property type="match status" value="1"/>
</dbReference>
<dbReference type="FunFam" id="3.30.70.270:FF:000001">
    <property type="entry name" value="Diguanylate cyclase domain protein"/>
    <property type="match status" value="1"/>
</dbReference>
<dbReference type="InterPro" id="IPR035965">
    <property type="entry name" value="PAS-like_dom_sf"/>
</dbReference>
<dbReference type="PROSITE" id="PS50887">
    <property type="entry name" value="GGDEF"/>
    <property type="match status" value="1"/>
</dbReference>
<dbReference type="InterPro" id="IPR000700">
    <property type="entry name" value="PAS-assoc_C"/>
</dbReference>
<dbReference type="InterPro" id="IPR043128">
    <property type="entry name" value="Rev_trsase/Diguanyl_cyclase"/>
</dbReference>
<dbReference type="Proteomes" id="UP001228113">
    <property type="component" value="Chromosome"/>
</dbReference>
<dbReference type="AlphaFoldDB" id="A0AA48GWB4"/>
<dbReference type="InterPro" id="IPR029787">
    <property type="entry name" value="Nucleotide_cyclase"/>
</dbReference>
<dbReference type="PROSITE" id="PS50112">
    <property type="entry name" value="PAS"/>
    <property type="match status" value="1"/>
</dbReference>
<dbReference type="InterPro" id="IPR000160">
    <property type="entry name" value="GGDEF_dom"/>
</dbReference>
<dbReference type="CDD" id="cd01949">
    <property type="entry name" value="GGDEF"/>
    <property type="match status" value="1"/>
</dbReference>
<dbReference type="CDD" id="cd00130">
    <property type="entry name" value="PAS"/>
    <property type="match status" value="1"/>
</dbReference>
<dbReference type="NCBIfam" id="TIGR00254">
    <property type="entry name" value="GGDEF"/>
    <property type="match status" value="1"/>
</dbReference>
<dbReference type="EMBL" id="AP027081">
    <property type="protein sequence ID" value="BDU77474.1"/>
    <property type="molecule type" value="Genomic_DNA"/>
</dbReference>
<name>A0AA48GWB4_9BACT</name>
<proteinExistence type="predicted"/>
<dbReference type="Gene3D" id="3.30.450.20">
    <property type="entry name" value="PAS domain"/>
    <property type="match status" value="1"/>
</dbReference>
<dbReference type="PANTHER" id="PTHR46663">
    <property type="entry name" value="DIGUANYLATE CYCLASE DGCT-RELATED"/>
    <property type="match status" value="1"/>
</dbReference>
<evidence type="ECO:0000313" key="4">
    <source>
        <dbReference type="EMBL" id="BDU77474.1"/>
    </source>
</evidence>
<feature type="domain" description="GGDEF" evidence="3">
    <location>
        <begin position="181"/>
        <end position="314"/>
    </location>
</feature>
<gene>
    <name evidence="4" type="ORF">METESE_24320</name>
</gene>
<dbReference type="Pfam" id="PF00990">
    <property type="entry name" value="GGDEF"/>
    <property type="match status" value="1"/>
</dbReference>
<organism evidence="4 5">
    <name type="scientific">Mesoterricola sediminis</name>
    <dbReference type="NCBI Taxonomy" id="2927980"/>
    <lineage>
        <taxon>Bacteria</taxon>
        <taxon>Pseudomonadati</taxon>
        <taxon>Acidobacteriota</taxon>
        <taxon>Holophagae</taxon>
        <taxon>Holophagales</taxon>
        <taxon>Holophagaceae</taxon>
        <taxon>Mesoterricola</taxon>
    </lineage>
</organism>
<dbReference type="KEGG" id="msea:METESE_24320"/>
<dbReference type="Pfam" id="PF13426">
    <property type="entry name" value="PAS_9"/>
    <property type="match status" value="1"/>
</dbReference>
<feature type="domain" description="PAC" evidence="2">
    <location>
        <begin position="95"/>
        <end position="149"/>
    </location>
</feature>
<evidence type="ECO:0000313" key="5">
    <source>
        <dbReference type="Proteomes" id="UP001228113"/>
    </source>
</evidence>
<evidence type="ECO:0000259" key="1">
    <source>
        <dbReference type="PROSITE" id="PS50112"/>
    </source>
</evidence>
<dbReference type="SMART" id="SM00267">
    <property type="entry name" value="GGDEF"/>
    <property type="match status" value="1"/>
</dbReference>
<keyword evidence="5" id="KW-1185">Reference proteome</keyword>
<dbReference type="PANTHER" id="PTHR46663:SF3">
    <property type="entry name" value="SLL0267 PROTEIN"/>
    <property type="match status" value="1"/>
</dbReference>
<dbReference type="SUPFAM" id="SSF55785">
    <property type="entry name" value="PYP-like sensor domain (PAS domain)"/>
    <property type="match status" value="1"/>
</dbReference>
<dbReference type="RefSeq" id="WP_316410297.1">
    <property type="nucleotide sequence ID" value="NZ_AP027081.1"/>
</dbReference>
<protein>
    <recommendedName>
        <fullName evidence="6">Diguanylate cyclase</fullName>
    </recommendedName>
</protein>
<feature type="domain" description="PAS" evidence="1">
    <location>
        <begin position="24"/>
        <end position="69"/>
    </location>
</feature>
<reference evidence="4" key="1">
    <citation type="journal article" date="2023" name="Int. J. Syst. Evol. Microbiol.">
        <title>Mesoterricola silvestris gen. nov., sp. nov., Mesoterricola sediminis sp. nov., Geothrix oryzae sp. nov., Geothrix edaphica sp. nov., Geothrix rubra sp. nov., and Geothrix limicola sp. nov., six novel members of Acidobacteriota isolated from soils.</title>
        <authorList>
            <person name="Itoh H."/>
            <person name="Sugisawa Y."/>
            <person name="Mise K."/>
            <person name="Xu Z."/>
            <person name="Kuniyasu M."/>
            <person name="Ushijima N."/>
            <person name="Kawano K."/>
            <person name="Kobayashi E."/>
            <person name="Shiratori Y."/>
            <person name="Masuda Y."/>
            <person name="Senoo K."/>
        </authorList>
    </citation>
    <scope>NUCLEOTIDE SEQUENCE</scope>
    <source>
        <strain evidence="4">W786</strain>
    </source>
</reference>
<sequence length="317" mass="34746">MDPDASPARLNPDGPGLPADTLDALRILTRAVEQSPVSVIITDPDGVIQYVNPKFTRLMGWTPDEIIGRKPSVLKGGYNTESFYRDLWNVIRAGEEWRGLFHNRTKAGEFVWELGSISPIRDEDGRITHYVGVKEDITELKRLQDQLTRLAHYDALTDLPNRALFMDRLAQALARAHRRETAFALLYMDLDGFKDVNDTCGHAAGDALLGAVARRLQEAVRASDTVARMGGDEFTVLLEDIHSPEDALRVAEQIRAALAAPFPHGDAECRVGISIGIACHPADGTDSDALLRAADGALYQVKRAGRGGIRFHGETVG</sequence>
<dbReference type="GO" id="GO:0003824">
    <property type="term" value="F:catalytic activity"/>
    <property type="evidence" value="ECO:0007669"/>
    <property type="project" value="UniProtKB-ARBA"/>
</dbReference>
<evidence type="ECO:0000259" key="3">
    <source>
        <dbReference type="PROSITE" id="PS50887"/>
    </source>
</evidence>
<dbReference type="InterPro" id="IPR052163">
    <property type="entry name" value="DGC-Regulatory_Protein"/>
</dbReference>
<dbReference type="PROSITE" id="PS50113">
    <property type="entry name" value="PAC"/>
    <property type="match status" value="1"/>
</dbReference>
<dbReference type="SMART" id="SM00091">
    <property type="entry name" value="PAS"/>
    <property type="match status" value="1"/>
</dbReference>
<dbReference type="SMART" id="SM00086">
    <property type="entry name" value="PAC"/>
    <property type="match status" value="1"/>
</dbReference>
<dbReference type="NCBIfam" id="TIGR00229">
    <property type="entry name" value="sensory_box"/>
    <property type="match status" value="1"/>
</dbReference>
<evidence type="ECO:0000259" key="2">
    <source>
        <dbReference type="PROSITE" id="PS50113"/>
    </source>
</evidence>
<dbReference type="Gene3D" id="3.30.70.270">
    <property type="match status" value="1"/>
</dbReference>
<dbReference type="InterPro" id="IPR000014">
    <property type="entry name" value="PAS"/>
</dbReference>